<dbReference type="GO" id="GO:1903833">
    <property type="term" value="P:positive regulation of cellular response to amino acid starvation"/>
    <property type="evidence" value="ECO:0007669"/>
    <property type="project" value="EnsemblFungi"/>
</dbReference>
<reference evidence="5" key="1">
    <citation type="submission" date="2016-05" db="EMBL/GenBank/DDBJ databases">
        <title>Comparative genomics of biotechnologically important yeasts.</title>
        <authorList>
            <consortium name="DOE Joint Genome Institute"/>
            <person name="Riley R."/>
            <person name="Haridas S."/>
            <person name="Wolfe K.H."/>
            <person name="Lopes M.R."/>
            <person name="Hittinger C.T."/>
            <person name="Goker M."/>
            <person name="Salamov A."/>
            <person name="Wisecaver J."/>
            <person name="Long T.M."/>
            <person name="Aerts A.L."/>
            <person name="Barry K."/>
            <person name="Choi C."/>
            <person name="Clum A."/>
            <person name="Coughlan A.Y."/>
            <person name="Deshpande S."/>
            <person name="Douglass A.P."/>
            <person name="Hanson S.J."/>
            <person name="Klenk H.-P."/>
            <person name="Labutti K."/>
            <person name="Lapidus A."/>
            <person name="Lindquist E."/>
            <person name="Lipzen A."/>
            <person name="Meier-Kolthoff J.P."/>
            <person name="Ohm R.A."/>
            <person name="Otillar R.P."/>
            <person name="Pangilinan J."/>
            <person name="Peng Y."/>
            <person name="Rokas A."/>
            <person name="Rosa C.A."/>
            <person name="Scheuner C."/>
            <person name="Sibirny A.A."/>
            <person name="Slot J.C."/>
            <person name="Stielow J.B."/>
            <person name="Sun H."/>
            <person name="Kurtzman C.P."/>
            <person name="Blackwell M."/>
            <person name="Grigoriev I.V."/>
            <person name="Jeffries T.W."/>
        </authorList>
    </citation>
    <scope>NUCLEOTIDE SEQUENCE [LARGE SCALE GENOMIC DNA]</scope>
    <source>
        <strain evidence="5">DSM 1968</strain>
    </source>
</reference>
<feature type="coiled-coil region" evidence="1">
    <location>
        <begin position="133"/>
        <end position="160"/>
    </location>
</feature>
<dbReference type="GO" id="GO:0002181">
    <property type="term" value="P:cytoplasmic translation"/>
    <property type="evidence" value="ECO:0007669"/>
    <property type="project" value="EnsemblFungi"/>
</dbReference>
<dbReference type="SUPFAM" id="SSF54495">
    <property type="entry name" value="UBC-like"/>
    <property type="match status" value="1"/>
</dbReference>
<dbReference type="GO" id="GO:0031333">
    <property type="term" value="P:negative regulation of protein-containing complex assembly"/>
    <property type="evidence" value="ECO:0007669"/>
    <property type="project" value="EnsemblFungi"/>
</dbReference>
<name>A0A1D2VEZ6_9ASCO</name>
<dbReference type="SMART" id="SM00591">
    <property type="entry name" value="RWD"/>
    <property type="match status" value="1"/>
</dbReference>
<dbReference type="Gene3D" id="3.10.110.10">
    <property type="entry name" value="Ubiquitin Conjugating Enzyme"/>
    <property type="match status" value="1"/>
</dbReference>
<organism evidence="4 5">
    <name type="scientific">Ascoidea rubescens DSM 1968</name>
    <dbReference type="NCBI Taxonomy" id="1344418"/>
    <lineage>
        <taxon>Eukaryota</taxon>
        <taxon>Fungi</taxon>
        <taxon>Dikarya</taxon>
        <taxon>Ascomycota</taxon>
        <taxon>Saccharomycotina</taxon>
        <taxon>Saccharomycetes</taxon>
        <taxon>Ascoideaceae</taxon>
        <taxon>Ascoidea</taxon>
    </lineage>
</organism>
<dbReference type="GO" id="GO:0004860">
    <property type="term" value="F:protein kinase inhibitor activity"/>
    <property type="evidence" value="ECO:0007669"/>
    <property type="project" value="EnsemblFungi"/>
</dbReference>
<evidence type="ECO:0000259" key="3">
    <source>
        <dbReference type="PROSITE" id="PS50908"/>
    </source>
</evidence>
<protein>
    <submittedName>
        <fullName evidence="4">RWD-domain-containing protein</fullName>
    </submittedName>
</protein>
<keyword evidence="1" id="KW-0175">Coiled coil</keyword>
<dbReference type="GeneID" id="30964325"/>
<dbReference type="GO" id="GO:0034198">
    <property type="term" value="P:cellular response to amino acid starvation"/>
    <property type="evidence" value="ECO:0007669"/>
    <property type="project" value="EnsemblFungi"/>
</dbReference>
<evidence type="ECO:0000313" key="5">
    <source>
        <dbReference type="Proteomes" id="UP000095038"/>
    </source>
</evidence>
<dbReference type="Proteomes" id="UP000095038">
    <property type="component" value="Unassembled WGS sequence"/>
</dbReference>
<dbReference type="InterPro" id="IPR040213">
    <property type="entry name" value="GIR2-like"/>
</dbReference>
<dbReference type="AlphaFoldDB" id="A0A1D2VEZ6"/>
<proteinExistence type="predicted"/>
<evidence type="ECO:0000256" key="1">
    <source>
        <dbReference type="SAM" id="Coils"/>
    </source>
</evidence>
<dbReference type="STRING" id="1344418.A0A1D2VEZ6"/>
<evidence type="ECO:0000256" key="2">
    <source>
        <dbReference type="SAM" id="MobiDB-lite"/>
    </source>
</evidence>
<dbReference type="PROSITE" id="PS50908">
    <property type="entry name" value="RWD"/>
    <property type="match status" value="1"/>
</dbReference>
<keyword evidence="5" id="KW-1185">Reference proteome</keyword>
<evidence type="ECO:0000313" key="4">
    <source>
        <dbReference type="EMBL" id="ODV60206.1"/>
    </source>
</evidence>
<dbReference type="OrthoDB" id="277175at2759"/>
<feature type="domain" description="RWD" evidence="3">
    <location>
        <begin position="9"/>
        <end position="133"/>
    </location>
</feature>
<dbReference type="EMBL" id="KV454483">
    <property type="protein sequence ID" value="ODV60206.1"/>
    <property type="molecule type" value="Genomic_DNA"/>
</dbReference>
<dbReference type="RefSeq" id="XP_020046513.1">
    <property type="nucleotide sequence ID" value="XM_020190689.1"/>
</dbReference>
<dbReference type="FunCoup" id="A0A1D2VEZ6">
    <property type="interactions" value="779"/>
</dbReference>
<sequence>MDPIEEQKEELEILQSIYPDELSIASDTDFTIDLLLETPSEKKHLLVLHVHYTPKYPNELPDLDDSEDDSDDDGDIDGSGATRKPVIISELVQFDSSDLKSLLNKLYDEANENLGMPLVFTLTSYLKETAESLFQDKLKIEEKKHEKQQYERELEENKKFMGTKITKENFQAWRLDFRKRMNLDRREQKRLDLLHRDKLTGKQFFQNNLNTINLNDLNENISSLTVN</sequence>
<dbReference type="Pfam" id="PF05773">
    <property type="entry name" value="RWD"/>
    <property type="match status" value="1"/>
</dbReference>
<feature type="compositionally biased region" description="Acidic residues" evidence="2">
    <location>
        <begin position="61"/>
        <end position="76"/>
    </location>
</feature>
<dbReference type="InterPro" id="IPR006575">
    <property type="entry name" value="RWD_dom"/>
</dbReference>
<gene>
    <name evidence="4" type="ORF">ASCRUDRAFT_36438</name>
</gene>
<accession>A0A1D2VEZ6</accession>
<dbReference type="InterPro" id="IPR016135">
    <property type="entry name" value="UBQ-conjugating_enzyme/RWD"/>
</dbReference>
<dbReference type="InParanoid" id="A0A1D2VEZ6"/>
<dbReference type="PANTHER" id="PTHR12292">
    <property type="entry name" value="RWD DOMAIN-CONTAINING PROTEIN"/>
    <property type="match status" value="1"/>
</dbReference>
<feature type="region of interest" description="Disordered" evidence="2">
    <location>
        <begin position="57"/>
        <end position="81"/>
    </location>
</feature>